<name>A0A444IU46_9BACT</name>
<comment type="caution">
    <text evidence="1">The sequence shown here is derived from an EMBL/GenBank/DDBJ whole genome shotgun (WGS) entry which is preliminary data.</text>
</comment>
<organism evidence="1 2">
    <name type="scientific">Candidatus Electrothrix aarhusensis</name>
    <dbReference type="NCBI Taxonomy" id="1859131"/>
    <lineage>
        <taxon>Bacteria</taxon>
        <taxon>Pseudomonadati</taxon>
        <taxon>Thermodesulfobacteriota</taxon>
        <taxon>Desulfobulbia</taxon>
        <taxon>Desulfobulbales</taxon>
        <taxon>Desulfobulbaceae</taxon>
        <taxon>Candidatus Electrothrix</taxon>
    </lineage>
</organism>
<dbReference type="EMBL" id="MTKO01000099">
    <property type="protein sequence ID" value="RWX44230.1"/>
    <property type="molecule type" value="Genomic_DNA"/>
</dbReference>
<keyword evidence="2" id="KW-1185">Reference proteome</keyword>
<dbReference type="AlphaFoldDB" id="A0A444IU46"/>
<evidence type="ECO:0000313" key="2">
    <source>
        <dbReference type="Proteomes" id="UP000287853"/>
    </source>
</evidence>
<accession>A0A444IU46</accession>
<protein>
    <submittedName>
        <fullName evidence="1">Uncharacterized protein</fullName>
    </submittedName>
</protein>
<sequence length="71" mass="8171">MIAKAIIKNGGIFIPNVQSVGQYRNREVRIEFKIIEQKVGNNIFKKTAGLLKRKKIDPLKFQADQRAEWDG</sequence>
<gene>
    <name evidence="1" type="ORF">H206_02226</name>
</gene>
<dbReference type="Proteomes" id="UP000287853">
    <property type="component" value="Unassembled WGS sequence"/>
</dbReference>
<evidence type="ECO:0000313" key="1">
    <source>
        <dbReference type="EMBL" id="RWX44230.1"/>
    </source>
</evidence>
<reference evidence="1 2" key="1">
    <citation type="submission" date="2017-01" db="EMBL/GenBank/DDBJ databases">
        <title>The cable genome- insights into the physiology and evolution of filamentous bacteria capable of sulfide oxidation via long distance electron transfer.</title>
        <authorList>
            <person name="Schreiber L."/>
            <person name="Bjerg J.T."/>
            <person name="Boggild A."/>
            <person name="Van De Vossenberg J."/>
            <person name="Meysman F."/>
            <person name="Nielsen L.P."/>
            <person name="Schramm A."/>
            <person name="Kjeldsen K.U."/>
        </authorList>
    </citation>
    <scope>NUCLEOTIDE SEQUENCE [LARGE SCALE GENOMIC DNA]</scope>
    <source>
        <strain evidence="1">MCF</strain>
    </source>
</reference>
<proteinExistence type="predicted"/>